<dbReference type="GO" id="GO:0008270">
    <property type="term" value="F:zinc ion binding"/>
    <property type="evidence" value="ECO:0007669"/>
    <property type="project" value="UniProtKB-KW"/>
</dbReference>
<dbReference type="Proteomes" id="UP001431783">
    <property type="component" value="Unassembled WGS sequence"/>
</dbReference>
<dbReference type="InterPro" id="IPR007588">
    <property type="entry name" value="Znf_FLYWCH"/>
</dbReference>
<evidence type="ECO:0000313" key="6">
    <source>
        <dbReference type="Proteomes" id="UP001431783"/>
    </source>
</evidence>
<reference evidence="5 6" key="1">
    <citation type="submission" date="2023-03" db="EMBL/GenBank/DDBJ databases">
        <title>Genome insight into feeding habits of ladybird beetles.</title>
        <authorList>
            <person name="Li H.-S."/>
            <person name="Huang Y.-H."/>
            <person name="Pang H."/>
        </authorList>
    </citation>
    <scope>NUCLEOTIDE SEQUENCE [LARGE SCALE GENOMIC DNA]</scope>
    <source>
        <strain evidence="5">SYSU_2023b</strain>
        <tissue evidence="5">Whole body</tissue>
    </source>
</reference>
<proteinExistence type="predicted"/>
<gene>
    <name evidence="5" type="ORF">WA026_007538</name>
</gene>
<feature type="domain" description="FLYWCH-type" evidence="4">
    <location>
        <begin position="12"/>
        <end position="66"/>
    </location>
</feature>
<keyword evidence="2" id="KW-0863">Zinc-finger</keyword>
<organism evidence="5 6">
    <name type="scientific">Henosepilachna vigintioctopunctata</name>
    <dbReference type="NCBI Taxonomy" id="420089"/>
    <lineage>
        <taxon>Eukaryota</taxon>
        <taxon>Metazoa</taxon>
        <taxon>Ecdysozoa</taxon>
        <taxon>Arthropoda</taxon>
        <taxon>Hexapoda</taxon>
        <taxon>Insecta</taxon>
        <taxon>Pterygota</taxon>
        <taxon>Neoptera</taxon>
        <taxon>Endopterygota</taxon>
        <taxon>Coleoptera</taxon>
        <taxon>Polyphaga</taxon>
        <taxon>Cucujiformia</taxon>
        <taxon>Coccinelloidea</taxon>
        <taxon>Coccinellidae</taxon>
        <taxon>Epilachninae</taxon>
        <taxon>Epilachnini</taxon>
        <taxon>Henosepilachna</taxon>
    </lineage>
</organism>
<evidence type="ECO:0000256" key="2">
    <source>
        <dbReference type="ARBA" id="ARBA00022771"/>
    </source>
</evidence>
<dbReference type="Pfam" id="PF04500">
    <property type="entry name" value="FLYWCH"/>
    <property type="match status" value="1"/>
</dbReference>
<keyword evidence="6" id="KW-1185">Reference proteome</keyword>
<keyword evidence="3" id="KW-0862">Zinc</keyword>
<keyword evidence="1" id="KW-0479">Metal-binding</keyword>
<evidence type="ECO:0000313" key="5">
    <source>
        <dbReference type="EMBL" id="KAK9884692.1"/>
    </source>
</evidence>
<evidence type="ECO:0000259" key="4">
    <source>
        <dbReference type="Pfam" id="PF04500"/>
    </source>
</evidence>
<name>A0AAW1UW42_9CUCU</name>
<evidence type="ECO:0000256" key="1">
    <source>
        <dbReference type="ARBA" id="ARBA00022723"/>
    </source>
</evidence>
<accession>A0AAW1UW42</accession>
<sequence length="89" mass="10408">MTTRIIIYVVAGRKNPKLIVNENEYELHVKSNGRTAWRCTQYHKLRCKAKVITSGNTLEKKFHHNHSPKKPSYEKKTPLLVKVVTRHLT</sequence>
<dbReference type="AlphaFoldDB" id="A0AAW1UW42"/>
<dbReference type="Gene3D" id="2.20.25.240">
    <property type="match status" value="1"/>
</dbReference>
<dbReference type="EMBL" id="JARQZJ010000093">
    <property type="protein sequence ID" value="KAK9884692.1"/>
    <property type="molecule type" value="Genomic_DNA"/>
</dbReference>
<evidence type="ECO:0000256" key="3">
    <source>
        <dbReference type="ARBA" id="ARBA00022833"/>
    </source>
</evidence>
<protein>
    <recommendedName>
        <fullName evidence="4">FLYWCH-type domain-containing protein</fullName>
    </recommendedName>
</protein>
<comment type="caution">
    <text evidence="5">The sequence shown here is derived from an EMBL/GenBank/DDBJ whole genome shotgun (WGS) entry which is preliminary data.</text>
</comment>